<evidence type="ECO:0000313" key="4">
    <source>
        <dbReference type="Proteomes" id="UP000015101"/>
    </source>
</evidence>
<protein>
    <submittedName>
        <fullName evidence="2 3">Uncharacterized protein</fullName>
    </submittedName>
</protein>
<gene>
    <name evidence="3" type="primary">20198812</name>
    <name evidence="2" type="ORF">HELRODRAFT_160583</name>
</gene>
<keyword evidence="4" id="KW-1185">Reference proteome</keyword>
<feature type="compositionally biased region" description="Polar residues" evidence="1">
    <location>
        <begin position="1"/>
        <end position="13"/>
    </location>
</feature>
<reference evidence="2 4" key="2">
    <citation type="journal article" date="2013" name="Nature">
        <title>Insights into bilaterian evolution from three spiralian genomes.</title>
        <authorList>
            <person name="Simakov O."/>
            <person name="Marletaz F."/>
            <person name="Cho S.J."/>
            <person name="Edsinger-Gonzales E."/>
            <person name="Havlak P."/>
            <person name="Hellsten U."/>
            <person name="Kuo D.H."/>
            <person name="Larsson T."/>
            <person name="Lv J."/>
            <person name="Arendt D."/>
            <person name="Savage R."/>
            <person name="Osoegawa K."/>
            <person name="de Jong P."/>
            <person name="Grimwood J."/>
            <person name="Chapman J.A."/>
            <person name="Shapiro H."/>
            <person name="Aerts A."/>
            <person name="Otillar R.P."/>
            <person name="Terry A.Y."/>
            <person name="Boore J.L."/>
            <person name="Grigoriev I.V."/>
            <person name="Lindberg D.R."/>
            <person name="Seaver E.C."/>
            <person name="Weisblat D.A."/>
            <person name="Putnam N.H."/>
            <person name="Rokhsar D.S."/>
        </authorList>
    </citation>
    <scope>NUCLEOTIDE SEQUENCE</scope>
</reference>
<dbReference type="KEGG" id="hro:HELRODRAFT_160583"/>
<organism evidence="3 4">
    <name type="scientific">Helobdella robusta</name>
    <name type="common">Californian leech</name>
    <dbReference type="NCBI Taxonomy" id="6412"/>
    <lineage>
        <taxon>Eukaryota</taxon>
        <taxon>Metazoa</taxon>
        <taxon>Spiralia</taxon>
        <taxon>Lophotrochozoa</taxon>
        <taxon>Annelida</taxon>
        <taxon>Clitellata</taxon>
        <taxon>Hirudinea</taxon>
        <taxon>Rhynchobdellida</taxon>
        <taxon>Glossiphoniidae</taxon>
        <taxon>Helobdella</taxon>
    </lineage>
</organism>
<feature type="region of interest" description="Disordered" evidence="1">
    <location>
        <begin position="1"/>
        <end position="35"/>
    </location>
</feature>
<proteinExistence type="predicted"/>
<accession>T1EQG2</accession>
<dbReference type="EMBL" id="AMQM01000625">
    <property type="status" value="NOT_ANNOTATED_CDS"/>
    <property type="molecule type" value="Genomic_DNA"/>
</dbReference>
<dbReference type="InParanoid" id="T1EQG2"/>
<dbReference type="CTD" id="20198812"/>
<reference evidence="3" key="3">
    <citation type="submission" date="2015-06" db="UniProtKB">
        <authorList>
            <consortium name="EnsemblMetazoa"/>
        </authorList>
    </citation>
    <scope>IDENTIFICATION</scope>
</reference>
<dbReference type="AlphaFoldDB" id="T1EQG2"/>
<name>T1EQG2_HELRO</name>
<evidence type="ECO:0000256" key="1">
    <source>
        <dbReference type="SAM" id="MobiDB-lite"/>
    </source>
</evidence>
<sequence length="157" mass="17578">MHKITTTQLTNPPNYAMPRHTTPHHTTPHYNSHKAGENADDQFYLKLELSTDSAVVGDNLEAICHVNKTSSSSSSPLSSSSSSLWYSSSTYLSSSTSISLVPQRQTQQKNYQVIWFKIFPESNADEIEIATNAYINDEFNHTGRLLRHGEDDEDDDG</sequence>
<reference evidence="4" key="1">
    <citation type="submission" date="2012-12" db="EMBL/GenBank/DDBJ databases">
        <authorList>
            <person name="Hellsten U."/>
            <person name="Grimwood J."/>
            <person name="Chapman J.A."/>
            <person name="Shapiro H."/>
            <person name="Aerts A."/>
            <person name="Otillar R.P."/>
            <person name="Terry A.Y."/>
            <person name="Boore J.L."/>
            <person name="Simakov O."/>
            <person name="Marletaz F."/>
            <person name="Cho S.-J."/>
            <person name="Edsinger-Gonzales E."/>
            <person name="Havlak P."/>
            <person name="Kuo D.-H."/>
            <person name="Larsson T."/>
            <person name="Lv J."/>
            <person name="Arendt D."/>
            <person name="Savage R."/>
            <person name="Osoegawa K."/>
            <person name="de Jong P."/>
            <person name="Lindberg D.R."/>
            <person name="Seaver E.C."/>
            <person name="Weisblat D.A."/>
            <person name="Putnam N.H."/>
            <person name="Grigoriev I.V."/>
            <person name="Rokhsar D.S."/>
        </authorList>
    </citation>
    <scope>NUCLEOTIDE SEQUENCE</scope>
</reference>
<dbReference type="Proteomes" id="UP000015101">
    <property type="component" value="Unassembled WGS sequence"/>
</dbReference>
<dbReference type="GeneID" id="20198812"/>
<evidence type="ECO:0000313" key="3">
    <source>
        <dbReference type="EnsemblMetazoa" id="HelroP160583"/>
    </source>
</evidence>
<dbReference type="EnsemblMetazoa" id="HelroT160583">
    <property type="protein sequence ID" value="HelroP160583"/>
    <property type="gene ID" value="HelroG160583"/>
</dbReference>
<dbReference type="RefSeq" id="XP_009015780.1">
    <property type="nucleotide sequence ID" value="XM_009017532.1"/>
</dbReference>
<evidence type="ECO:0000313" key="2">
    <source>
        <dbReference type="EMBL" id="ESO06412.1"/>
    </source>
</evidence>
<dbReference type="EMBL" id="KB096324">
    <property type="protein sequence ID" value="ESO06412.1"/>
    <property type="molecule type" value="Genomic_DNA"/>
</dbReference>
<dbReference type="HOGENOM" id="CLU_1679838_0_0_1"/>